<gene>
    <name evidence="10" type="ORF">HRI_000080300</name>
</gene>
<dbReference type="Pfam" id="PF04535">
    <property type="entry name" value="CASP_dom"/>
    <property type="match status" value="1"/>
</dbReference>
<evidence type="ECO:0000256" key="6">
    <source>
        <dbReference type="ARBA" id="ARBA00022989"/>
    </source>
</evidence>
<evidence type="ECO:0000256" key="2">
    <source>
        <dbReference type="ARBA" id="ARBA00007651"/>
    </source>
</evidence>
<dbReference type="OrthoDB" id="1898688at2759"/>
<evidence type="ECO:0000313" key="11">
    <source>
        <dbReference type="Proteomes" id="UP001165190"/>
    </source>
</evidence>
<sequence>MERSEYCVEGIERGNKGCKMGSICDSILRVLALLLTLAAAILIGVNRQTKFVSVLFPPVDVEAKAKWYYLSALVYLLVANVAASAYAAISTLVVLATRTADIGFAQTIIIFDVVIVGLLFSANGAALAVGIIGYKGNSHLQWNKVCNVVDNFCDRIAISIVLSLVASFAFIVLPSLAVLSLQKKFAPRN</sequence>
<dbReference type="NCBIfam" id="TIGR01569">
    <property type="entry name" value="A_tha_TIGR01569"/>
    <property type="match status" value="1"/>
</dbReference>
<comment type="similarity">
    <text evidence="2 8">Belongs to the Casparian strip membrane proteins (CASP) family.</text>
</comment>
<evidence type="ECO:0000256" key="7">
    <source>
        <dbReference type="ARBA" id="ARBA00023136"/>
    </source>
</evidence>
<feature type="transmembrane region" description="Helical" evidence="8">
    <location>
        <begin position="108"/>
        <end position="136"/>
    </location>
</feature>
<feature type="transmembrane region" description="Helical" evidence="8">
    <location>
        <begin position="156"/>
        <end position="179"/>
    </location>
</feature>
<dbReference type="PANTHER" id="PTHR36488">
    <property type="entry name" value="CASP-LIKE PROTEIN 1U1"/>
    <property type="match status" value="1"/>
</dbReference>
<evidence type="ECO:0000256" key="5">
    <source>
        <dbReference type="ARBA" id="ARBA00022692"/>
    </source>
</evidence>
<comment type="subunit">
    <text evidence="3 8">Homodimer and heterodimers.</text>
</comment>
<keyword evidence="5 8" id="KW-0812">Transmembrane</keyword>
<dbReference type="EMBL" id="BSYR01000003">
    <property type="protein sequence ID" value="GMI64110.1"/>
    <property type="molecule type" value="Genomic_DNA"/>
</dbReference>
<evidence type="ECO:0000313" key="10">
    <source>
        <dbReference type="EMBL" id="GMI64110.1"/>
    </source>
</evidence>
<feature type="domain" description="Casparian strip membrane protein" evidence="9">
    <location>
        <begin position="21"/>
        <end position="168"/>
    </location>
</feature>
<evidence type="ECO:0000256" key="8">
    <source>
        <dbReference type="RuleBase" id="RU361233"/>
    </source>
</evidence>
<dbReference type="InterPro" id="IPR044173">
    <property type="entry name" value="CASPL"/>
</dbReference>
<dbReference type="InterPro" id="IPR006459">
    <property type="entry name" value="CASP/CASPL"/>
</dbReference>
<reference evidence="10" key="1">
    <citation type="submission" date="2023-05" db="EMBL/GenBank/DDBJ databases">
        <title>Genome and transcriptome analyses reveal genes involved in the formation of fine ridges on petal epidermal cells in Hibiscus trionum.</title>
        <authorList>
            <person name="Koshimizu S."/>
            <person name="Masuda S."/>
            <person name="Ishii T."/>
            <person name="Shirasu K."/>
            <person name="Hoshino A."/>
            <person name="Arita M."/>
        </authorList>
    </citation>
    <scope>NUCLEOTIDE SEQUENCE</scope>
    <source>
        <strain evidence="10">Hamamatsu line</strain>
    </source>
</reference>
<evidence type="ECO:0000256" key="1">
    <source>
        <dbReference type="ARBA" id="ARBA00004651"/>
    </source>
</evidence>
<evidence type="ECO:0000256" key="4">
    <source>
        <dbReference type="ARBA" id="ARBA00022475"/>
    </source>
</evidence>
<comment type="caution">
    <text evidence="10">The sequence shown here is derived from an EMBL/GenBank/DDBJ whole genome shotgun (WGS) entry which is preliminary data.</text>
</comment>
<dbReference type="GO" id="GO:0005886">
    <property type="term" value="C:plasma membrane"/>
    <property type="evidence" value="ECO:0007669"/>
    <property type="project" value="UniProtKB-SubCell"/>
</dbReference>
<comment type="subcellular location">
    <subcellularLocation>
        <location evidence="1 8">Cell membrane</location>
        <topology evidence="1 8">Multi-pass membrane protein</topology>
    </subcellularLocation>
</comment>
<feature type="transmembrane region" description="Helical" evidence="8">
    <location>
        <begin position="26"/>
        <end position="47"/>
    </location>
</feature>
<dbReference type="PANTHER" id="PTHR36488:SF8">
    <property type="entry name" value="CASP-LIKE PROTEIN 1U1"/>
    <property type="match status" value="1"/>
</dbReference>
<dbReference type="Proteomes" id="UP001165190">
    <property type="component" value="Unassembled WGS sequence"/>
</dbReference>
<keyword evidence="11" id="KW-1185">Reference proteome</keyword>
<name>A0A9W7GR10_HIBTR</name>
<protein>
    <recommendedName>
        <fullName evidence="8">CASP-like protein</fullName>
    </recommendedName>
</protein>
<keyword evidence="7 8" id="KW-0472">Membrane</keyword>
<organism evidence="10 11">
    <name type="scientific">Hibiscus trionum</name>
    <name type="common">Flower of an hour</name>
    <dbReference type="NCBI Taxonomy" id="183268"/>
    <lineage>
        <taxon>Eukaryota</taxon>
        <taxon>Viridiplantae</taxon>
        <taxon>Streptophyta</taxon>
        <taxon>Embryophyta</taxon>
        <taxon>Tracheophyta</taxon>
        <taxon>Spermatophyta</taxon>
        <taxon>Magnoliopsida</taxon>
        <taxon>eudicotyledons</taxon>
        <taxon>Gunneridae</taxon>
        <taxon>Pentapetalae</taxon>
        <taxon>rosids</taxon>
        <taxon>malvids</taxon>
        <taxon>Malvales</taxon>
        <taxon>Malvaceae</taxon>
        <taxon>Malvoideae</taxon>
        <taxon>Hibiscus</taxon>
    </lineage>
</organism>
<keyword evidence="4 8" id="KW-1003">Cell membrane</keyword>
<dbReference type="InterPro" id="IPR006702">
    <property type="entry name" value="CASP_dom"/>
</dbReference>
<dbReference type="AlphaFoldDB" id="A0A9W7GR10"/>
<accession>A0A9W7GR10</accession>
<feature type="transmembrane region" description="Helical" evidence="8">
    <location>
        <begin position="67"/>
        <end position="96"/>
    </location>
</feature>
<evidence type="ECO:0000259" key="9">
    <source>
        <dbReference type="Pfam" id="PF04535"/>
    </source>
</evidence>
<proteinExistence type="inferred from homology"/>
<keyword evidence="6 8" id="KW-1133">Transmembrane helix</keyword>
<evidence type="ECO:0000256" key="3">
    <source>
        <dbReference type="ARBA" id="ARBA00011489"/>
    </source>
</evidence>